<evidence type="ECO:0000256" key="1">
    <source>
        <dbReference type="SAM" id="Coils"/>
    </source>
</evidence>
<evidence type="ECO:0000313" key="4">
    <source>
        <dbReference type="Proteomes" id="UP000006755"/>
    </source>
</evidence>
<dbReference type="InterPro" id="IPR021104">
    <property type="entry name" value="KfrA_DNA-bd_N"/>
</dbReference>
<protein>
    <recommendedName>
        <fullName evidence="2">KfrA N-terminal DNA-binding domain-containing protein</fullName>
    </recommendedName>
</protein>
<dbReference type="Proteomes" id="UP000006755">
    <property type="component" value="Unassembled WGS sequence"/>
</dbReference>
<keyword evidence="4" id="KW-1185">Reference proteome</keyword>
<reference evidence="3 4" key="1">
    <citation type="journal article" date="2012" name="J. Bacteriol.">
        <title>Genome Sequence of Gallaecimonas xiamenensis Type Strain 3-C-1.</title>
        <authorList>
            <person name="Lai Q."/>
            <person name="Wang L."/>
            <person name="Wang W."/>
            <person name="Shao Z."/>
        </authorList>
    </citation>
    <scope>NUCLEOTIDE SEQUENCE [LARGE SCALE GENOMIC DNA]</scope>
    <source>
        <strain evidence="3 4">3-C-1</strain>
    </source>
</reference>
<accession>K2JAU2</accession>
<evidence type="ECO:0000313" key="3">
    <source>
        <dbReference type="EMBL" id="EKE72223.1"/>
    </source>
</evidence>
<keyword evidence="1" id="KW-0175">Coiled coil</keyword>
<feature type="domain" description="KfrA N-terminal DNA-binding" evidence="2">
    <location>
        <begin position="14"/>
        <end position="123"/>
    </location>
</feature>
<gene>
    <name evidence="3" type="ORF">B3C1_11644</name>
</gene>
<dbReference type="AlphaFoldDB" id="K2JAU2"/>
<organism evidence="3 4">
    <name type="scientific">Gallaecimonas xiamenensis 3-C-1</name>
    <dbReference type="NCBI Taxonomy" id="745411"/>
    <lineage>
        <taxon>Bacteria</taxon>
        <taxon>Pseudomonadati</taxon>
        <taxon>Pseudomonadota</taxon>
        <taxon>Gammaproteobacteria</taxon>
        <taxon>Enterobacterales</taxon>
        <taxon>Gallaecimonadaceae</taxon>
        <taxon>Gallaecimonas</taxon>
    </lineage>
</organism>
<evidence type="ECO:0000259" key="2">
    <source>
        <dbReference type="Pfam" id="PF11740"/>
    </source>
</evidence>
<dbReference type="RefSeq" id="WP_008485011.1">
    <property type="nucleotide sequence ID" value="NZ_AMRI01000015.1"/>
</dbReference>
<dbReference type="Pfam" id="PF11740">
    <property type="entry name" value="KfrA_N"/>
    <property type="match status" value="1"/>
</dbReference>
<proteinExistence type="predicted"/>
<dbReference type="EMBL" id="AMRI01000015">
    <property type="protein sequence ID" value="EKE72223.1"/>
    <property type="molecule type" value="Genomic_DNA"/>
</dbReference>
<dbReference type="OrthoDB" id="7060056at2"/>
<sequence>MTTNPFGQQLRANRDNVWKAAQALVEQGSQPSVNNVRSWLGGGSNSSISRYLQEWHASSQEERSVRLATPLHLQQSLDALFQQMEGEKKAAIDSAEQAVLDKVAQLQAERDQALNELAEAKETLAALGNQLAEGQRQLQQAKDEQSQQQKLLTESQRQVALLRQQASQWQREAEDNRAQVSHLFHQQQHFQERWQAEQSKRQEAFEEARWQWLQQERQLQEQVQSLGEENRNLSGMVSGFQEAKVRLESQRAELSRQQGRIALLEGELASSNQRLAEQPKVDLVAQFEKQQSMLVELSQELGFLTEQVKKRQQLKSELEAIKSSLGNP</sequence>
<comment type="caution">
    <text evidence="3">The sequence shown here is derived from an EMBL/GenBank/DDBJ whole genome shotgun (WGS) entry which is preliminary data.</text>
</comment>
<name>K2JAU2_9GAMM</name>
<feature type="coiled-coil region" evidence="1">
    <location>
        <begin position="96"/>
        <end position="179"/>
    </location>
</feature>
<feature type="coiled-coil region" evidence="1">
    <location>
        <begin position="216"/>
        <end position="267"/>
    </location>
</feature>
<dbReference type="STRING" id="745411.B3C1_11644"/>